<dbReference type="VEuPathDB" id="FungiDB:jhhlp_000013"/>
<sequence>MSVDPVETDPPLLSDNSEIKTYTTSKFCYPNLRIFYRRHPKIDELPKVPSPLPLLVFVHGLGGSVAQFHPLLTSLLPVASCLAIDLPGCGRSEFSEAAWGAYTTEALAELLETIIESYRDKKAGQQAVLIGHSMGSALCAYLASKELPHTTKLADNVIGLVGICPVSGPPPEEKVRSFKMLLWIPGWIFNLWRLWDRRGGPDSASVTRFVGDNADRESRRLQHIFNCQSRTPVWRRMAYGCLPVYKDGVPMNGLPTTEIWRGLEVPIFLVAGKADTITPPGEALKLASLFESGPAMKAKLGDFAASSASTASSPGTEYPSTPNGLGAGNAKVYATSAASDTDEPDSEPTTPRTPHPPNQRDEDIPDQPLHPRGVLKTLIMPAPANHALLYMPMTVRILAGHVSDFLSTFVTGRLALSWQLQYLAKEGKWELKNLTKWKGVQPVSKPIGPSKKPVFAAMKTLREVDEVHCPSEFVKNWGDKISDIVDISRDQPAYDPTGLQKGGIAYHKMSTVSKIPPTDEEVTRFISLVDSIRSSRPEEESNQLIGVHCHYGFNRTGYFIVCYLVERCGFTVEDAMAAFAEARPNGIRHQHFRDKLCMKYGMLVRNTEQES</sequence>
<name>A0A2N3NLJ2_9PEZI</name>
<dbReference type="InterPro" id="IPR000073">
    <property type="entry name" value="AB_hydrolase_1"/>
</dbReference>
<dbReference type="Pfam" id="PF00561">
    <property type="entry name" value="Abhydrolase_1"/>
    <property type="match status" value="1"/>
</dbReference>
<comment type="caution">
    <text evidence="5">The sequence shown here is derived from an EMBL/GenBank/DDBJ whole genome shotgun (WGS) entry which is preliminary data.</text>
</comment>
<dbReference type="InParanoid" id="A0A2N3NLJ2"/>
<dbReference type="EMBL" id="NLAX01000001">
    <property type="protein sequence ID" value="PKS13242.1"/>
    <property type="molecule type" value="Genomic_DNA"/>
</dbReference>
<keyword evidence="1" id="KW-0378">Hydrolase</keyword>
<dbReference type="InterPro" id="IPR016130">
    <property type="entry name" value="Tyr_Pase_AS"/>
</dbReference>
<keyword evidence="6" id="KW-1185">Reference proteome</keyword>
<evidence type="ECO:0000313" key="6">
    <source>
        <dbReference type="Proteomes" id="UP000233524"/>
    </source>
</evidence>
<dbReference type="PANTHER" id="PTHR10367">
    <property type="entry name" value="MRNA-CAPPING ENZYME"/>
    <property type="match status" value="1"/>
</dbReference>
<dbReference type="SMART" id="SM00195">
    <property type="entry name" value="DSPc"/>
    <property type="match status" value="1"/>
</dbReference>
<evidence type="ECO:0000313" key="5">
    <source>
        <dbReference type="EMBL" id="PKS13242.1"/>
    </source>
</evidence>
<dbReference type="GO" id="GO:0004484">
    <property type="term" value="F:mRNA guanylyltransferase activity"/>
    <property type="evidence" value="ECO:0007669"/>
    <property type="project" value="TreeGrafter"/>
</dbReference>
<accession>A0A2N3NLJ2</accession>
<dbReference type="InterPro" id="IPR029058">
    <property type="entry name" value="AB_hydrolase_fold"/>
</dbReference>
<organism evidence="5 6">
    <name type="scientific">Lomentospora prolificans</name>
    <dbReference type="NCBI Taxonomy" id="41688"/>
    <lineage>
        <taxon>Eukaryota</taxon>
        <taxon>Fungi</taxon>
        <taxon>Dikarya</taxon>
        <taxon>Ascomycota</taxon>
        <taxon>Pezizomycotina</taxon>
        <taxon>Sordariomycetes</taxon>
        <taxon>Hypocreomycetidae</taxon>
        <taxon>Microascales</taxon>
        <taxon>Microascaceae</taxon>
        <taxon>Lomentospora</taxon>
    </lineage>
</organism>
<dbReference type="PROSITE" id="PS00383">
    <property type="entry name" value="TYR_PHOSPHATASE_1"/>
    <property type="match status" value="1"/>
</dbReference>
<dbReference type="InterPro" id="IPR000387">
    <property type="entry name" value="Tyr_Pase_dom"/>
</dbReference>
<dbReference type="FunFam" id="3.40.50.1820:FF:000273">
    <property type="entry name" value="Dual specificity phosphatase catalytic domain protein"/>
    <property type="match status" value="1"/>
</dbReference>
<feature type="region of interest" description="Disordered" evidence="3">
    <location>
        <begin position="306"/>
        <end position="371"/>
    </location>
</feature>
<evidence type="ECO:0000256" key="3">
    <source>
        <dbReference type="SAM" id="MobiDB-lite"/>
    </source>
</evidence>
<dbReference type="FunFam" id="3.90.190.10:FF:000090">
    <property type="entry name" value="Dual specificity phosphatase catalytic domain protein"/>
    <property type="match status" value="1"/>
</dbReference>
<dbReference type="Gene3D" id="3.40.50.1820">
    <property type="entry name" value="alpha/beta hydrolase"/>
    <property type="match status" value="1"/>
</dbReference>
<protein>
    <recommendedName>
        <fullName evidence="4">Tyrosine specific protein phosphatases domain-containing protein</fullName>
    </recommendedName>
</protein>
<evidence type="ECO:0000256" key="2">
    <source>
        <dbReference type="ARBA" id="ARBA00022912"/>
    </source>
</evidence>
<gene>
    <name evidence="5" type="ORF">jhhlp_000013</name>
</gene>
<dbReference type="OrthoDB" id="428974at2759"/>
<dbReference type="Proteomes" id="UP000233524">
    <property type="component" value="Unassembled WGS sequence"/>
</dbReference>
<dbReference type="SUPFAM" id="SSF52799">
    <property type="entry name" value="(Phosphotyrosine protein) phosphatases II"/>
    <property type="match status" value="1"/>
</dbReference>
<dbReference type="SUPFAM" id="SSF53474">
    <property type="entry name" value="alpha/beta-Hydrolases"/>
    <property type="match status" value="1"/>
</dbReference>
<dbReference type="GO" id="GO:0006370">
    <property type="term" value="P:7-methylguanosine mRNA capping"/>
    <property type="evidence" value="ECO:0007669"/>
    <property type="project" value="TreeGrafter"/>
</dbReference>
<dbReference type="PROSITE" id="PS50056">
    <property type="entry name" value="TYR_PHOSPHATASE_2"/>
    <property type="match status" value="1"/>
</dbReference>
<dbReference type="InterPro" id="IPR020422">
    <property type="entry name" value="TYR_PHOSPHATASE_DUAL_dom"/>
</dbReference>
<dbReference type="PANTHER" id="PTHR10367:SF25">
    <property type="entry name" value="DUAL SPECIFICITY PHOSPHATASE CATALYTIC DOMAIN PROTEIN (AFU_ORTHOLOGUE AFUA_1G03540)"/>
    <property type="match status" value="1"/>
</dbReference>
<dbReference type="GO" id="GO:0004721">
    <property type="term" value="F:phosphoprotein phosphatase activity"/>
    <property type="evidence" value="ECO:0007669"/>
    <property type="project" value="UniProtKB-KW"/>
</dbReference>
<evidence type="ECO:0000256" key="1">
    <source>
        <dbReference type="ARBA" id="ARBA00022801"/>
    </source>
</evidence>
<dbReference type="Pfam" id="PF00782">
    <property type="entry name" value="DSPc"/>
    <property type="match status" value="1"/>
</dbReference>
<proteinExistence type="predicted"/>
<reference evidence="5 6" key="1">
    <citation type="journal article" date="2017" name="G3 (Bethesda)">
        <title>First Draft Genome Sequence of the Pathogenic Fungus Lomentospora prolificans (Formerly Scedosporium prolificans).</title>
        <authorList>
            <person name="Luo R."/>
            <person name="Zimin A."/>
            <person name="Workman R."/>
            <person name="Fan Y."/>
            <person name="Pertea G."/>
            <person name="Grossman N."/>
            <person name="Wear M.P."/>
            <person name="Jia B."/>
            <person name="Miller H."/>
            <person name="Casadevall A."/>
            <person name="Timp W."/>
            <person name="Zhang S.X."/>
            <person name="Salzberg S.L."/>
        </authorList>
    </citation>
    <scope>NUCLEOTIDE SEQUENCE [LARGE SCALE GENOMIC DNA]</scope>
    <source>
        <strain evidence="5 6">JHH-5317</strain>
    </source>
</reference>
<keyword evidence="2" id="KW-0904">Protein phosphatase</keyword>
<feature type="domain" description="Tyrosine specific protein phosphatases" evidence="4">
    <location>
        <begin position="523"/>
        <end position="588"/>
    </location>
</feature>
<dbReference type="InterPro" id="IPR029021">
    <property type="entry name" value="Prot-tyrosine_phosphatase-like"/>
</dbReference>
<feature type="compositionally biased region" description="Polar residues" evidence="3">
    <location>
        <begin position="314"/>
        <end position="323"/>
    </location>
</feature>
<dbReference type="InterPro" id="IPR000340">
    <property type="entry name" value="Dual-sp_phosphatase_cat-dom"/>
</dbReference>
<dbReference type="Gene3D" id="3.90.190.10">
    <property type="entry name" value="Protein tyrosine phosphatase superfamily"/>
    <property type="match status" value="1"/>
</dbReference>
<dbReference type="STRING" id="41688.A0A2N3NLJ2"/>
<dbReference type="AlphaFoldDB" id="A0A2N3NLJ2"/>
<dbReference type="CDD" id="cd14502">
    <property type="entry name" value="RNA_5'-triphosphatase"/>
    <property type="match status" value="1"/>
</dbReference>
<evidence type="ECO:0000259" key="4">
    <source>
        <dbReference type="PROSITE" id="PS50056"/>
    </source>
</evidence>
<dbReference type="InterPro" id="IPR051029">
    <property type="entry name" value="mRNA_Capping_Enz/RNA_Phosphat"/>
</dbReference>